<dbReference type="EMBL" id="CACSHJ010000095">
    <property type="protein sequence ID" value="CAA0393924.1"/>
    <property type="molecule type" value="Genomic_DNA"/>
</dbReference>
<evidence type="ECO:0000313" key="3">
    <source>
        <dbReference type="Proteomes" id="UP000434276"/>
    </source>
</evidence>
<evidence type="ECO:0000313" key="2">
    <source>
        <dbReference type="EMBL" id="CAA0393924.1"/>
    </source>
</evidence>
<keyword evidence="1" id="KW-0472">Membrane</keyword>
<name>A0A5S9XQI0_ARATH</name>
<accession>A0A5S9XQI0</accession>
<evidence type="ECO:0000256" key="1">
    <source>
        <dbReference type="SAM" id="Phobius"/>
    </source>
</evidence>
<reference evidence="2 3" key="1">
    <citation type="submission" date="2019-12" db="EMBL/GenBank/DDBJ databases">
        <authorList>
            <person name="Jiao W.-B."/>
            <person name="Schneeberger K."/>
        </authorList>
    </citation>
    <scope>NUCLEOTIDE SEQUENCE [LARGE SCALE GENOMIC DNA]</scope>
    <source>
        <strain evidence="3">cv. C24</strain>
    </source>
</reference>
<feature type="transmembrane region" description="Helical" evidence="1">
    <location>
        <begin position="28"/>
        <end position="48"/>
    </location>
</feature>
<organism evidence="2 3">
    <name type="scientific">Arabidopsis thaliana</name>
    <name type="common">Mouse-ear cress</name>
    <dbReference type="NCBI Taxonomy" id="3702"/>
    <lineage>
        <taxon>Eukaryota</taxon>
        <taxon>Viridiplantae</taxon>
        <taxon>Streptophyta</taxon>
        <taxon>Embryophyta</taxon>
        <taxon>Tracheophyta</taxon>
        <taxon>Spermatophyta</taxon>
        <taxon>Magnoliopsida</taxon>
        <taxon>eudicotyledons</taxon>
        <taxon>Gunneridae</taxon>
        <taxon>Pentapetalae</taxon>
        <taxon>rosids</taxon>
        <taxon>malvids</taxon>
        <taxon>Brassicales</taxon>
        <taxon>Brassicaceae</taxon>
        <taxon>Camelineae</taxon>
        <taxon>Arabidopsis</taxon>
    </lineage>
</organism>
<gene>
    <name evidence="2" type="ORF">C24_LOCUS17245</name>
</gene>
<proteinExistence type="predicted"/>
<dbReference type="AlphaFoldDB" id="A0A5S9XQI0"/>
<keyword evidence="1" id="KW-1133">Transmembrane helix</keyword>
<keyword evidence="1" id="KW-0812">Transmembrane</keyword>
<dbReference type="Proteomes" id="UP000434276">
    <property type="component" value="Unassembled WGS sequence"/>
</dbReference>
<protein>
    <recommendedName>
        <fullName evidence="4">Transmembrane protein</fullName>
    </recommendedName>
</protein>
<sequence length="66" mass="7374">MEVVDGGRVSSGNDRRRRLGPMVRPRSFFLLFSGEAVEYLFLFSFFMAKLIKSCGSSSPVSNCGFE</sequence>
<evidence type="ECO:0008006" key="4">
    <source>
        <dbReference type="Google" id="ProtNLM"/>
    </source>
</evidence>